<protein>
    <submittedName>
        <fullName evidence="2">Uncharacterized protein</fullName>
    </submittedName>
</protein>
<dbReference type="InterPro" id="IPR007712">
    <property type="entry name" value="RelE/ParE_toxin"/>
</dbReference>
<keyword evidence="1" id="KW-1277">Toxin-antitoxin system</keyword>
<evidence type="ECO:0000256" key="1">
    <source>
        <dbReference type="ARBA" id="ARBA00022649"/>
    </source>
</evidence>
<proteinExistence type="predicted"/>
<comment type="caution">
    <text evidence="2">The sequence shown here is derived from an EMBL/GenBank/DDBJ whole genome shotgun (WGS) entry which is preliminary data.</text>
</comment>
<dbReference type="Pfam" id="PF05016">
    <property type="entry name" value="ParE_toxin"/>
    <property type="match status" value="1"/>
</dbReference>
<dbReference type="SUPFAM" id="SSF143011">
    <property type="entry name" value="RelE-like"/>
    <property type="match status" value="1"/>
</dbReference>
<sequence>MLSIVYTDEMKKSVRKMPVEIQGRLAELIHFLAEDAFHPYLHTKPLREKWRGYYSFRITRNYRCIFGIDKNIIILHTIDHRKDAYR</sequence>
<name>A0A1J4U2U5_9BACT</name>
<dbReference type="Gene3D" id="3.30.2310.20">
    <property type="entry name" value="RelE-like"/>
    <property type="match status" value="1"/>
</dbReference>
<dbReference type="Proteomes" id="UP000182465">
    <property type="component" value="Unassembled WGS sequence"/>
</dbReference>
<reference evidence="2 3" key="1">
    <citation type="journal article" date="2016" name="Environ. Microbiol.">
        <title>Genomic resolution of a cold subsurface aquifer community provides metabolic insights for novel microbes adapted to high CO concentrations.</title>
        <authorList>
            <person name="Probst A.J."/>
            <person name="Castelle C.J."/>
            <person name="Singh A."/>
            <person name="Brown C.T."/>
            <person name="Anantharaman K."/>
            <person name="Sharon I."/>
            <person name="Hug L.A."/>
            <person name="Burstein D."/>
            <person name="Emerson J.B."/>
            <person name="Thomas B.C."/>
            <person name="Banfield J.F."/>
        </authorList>
    </citation>
    <scope>NUCLEOTIDE SEQUENCE [LARGE SCALE GENOMIC DNA]</scope>
    <source>
        <strain evidence="2">CG1_02_38_13</strain>
    </source>
</reference>
<dbReference type="EMBL" id="MNVB01000048">
    <property type="protein sequence ID" value="OIO16926.1"/>
    <property type="molecule type" value="Genomic_DNA"/>
</dbReference>
<evidence type="ECO:0000313" key="2">
    <source>
        <dbReference type="EMBL" id="OIO16926.1"/>
    </source>
</evidence>
<evidence type="ECO:0000313" key="3">
    <source>
        <dbReference type="Proteomes" id="UP000182465"/>
    </source>
</evidence>
<dbReference type="AlphaFoldDB" id="A0A1J4U2U5"/>
<gene>
    <name evidence="2" type="ORF">AUJ29_02145</name>
</gene>
<dbReference type="InterPro" id="IPR035093">
    <property type="entry name" value="RelE/ParE_toxin_dom_sf"/>
</dbReference>
<accession>A0A1J4U2U5</accession>
<organism evidence="2 3">
    <name type="scientific">Candidatus Kuenenbacteria bacterium CG1_02_38_13</name>
    <dbReference type="NCBI Taxonomy" id="1805235"/>
    <lineage>
        <taxon>Bacteria</taxon>
        <taxon>Candidatus Kueneniibacteriota</taxon>
    </lineage>
</organism>